<evidence type="ECO:0000313" key="1">
    <source>
        <dbReference type="EMBL" id="KAH9414908.1"/>
    </source>
</evidence>
<comment type="caution">
    <text evidence="1">The sequence shown here is derived from an EMBL/GenBank/DDBJ whole genome shotgun (WGS) entry which is preliminary data.</text>
</comment>
<accession>A0ABQ8IX52</accession>
<keyword evidence="2" id="KW-1185">Reference proteome</keyword>
<protein>
    <submittedName>
        <fullName evidence="1">Uncharacterized protein</fullName>
    </submittedName>
</protein>
<proteinExistence type="predicted"/>
<organism evidence="1 2">
    <name type="scientific">Dermatophagoides pteronyssinus</name>
    <name type="common">European house dust mite</name>
    <dbReference type="NCBI Taxonomy" id="6956"/>
    <lineage>
        <taxon>Eukaryota</taxon>
        <taxon>Metazoa</taxon>
        <taxon>Ecdysozoa</taxon>
        <taxon>Arthropoda</taxon>
        <taxon>Chelicerata</taxon>
        <taxon>Arachnida</taxon>
        <taxon>Acari</taxon>
        <taxon>Acariformes</taxon>
        <taxon>Sarcoptiformes</taxon>
        <taxon>Astigmata</taxon>
        <taxon>Psoroptidia</taxon>
        <taxon>Analgoidea</taxon>
        <taxon>Pyroglyphidae</taxon>
        <taxon>Dermatophagoidinae</taxon>
        <taxon>Dermatophagoides</taxon>
    </lineage>
</organism>
<dbReference type="Proteomes" id="UP000887458">
    <property type="component" value="Unassembled WGS sequence"/>
</dbReference>
<dbReference type="EMBL" id="NJHN03000104">
    <property type="protein sequence ID" value="KAH9414908.1"/>
    <property type="molecule type" value="Genomic_DNA"/>
</dbReference>
<name>A0ABQ8IX52_DERPT</name>
<gene>
    <name evidence="1" type="ORF">DERP_012498</name>
</gene>
<evidence type="ECO:0000313" key="2">
    <source>
        <dbReference type="Proteomes" id="UP000887458"/>
    </source>
</evidence>
<sequence length="89" mass="9966">MIEILLPNASSSSLLLLLGCRNPNLICAQFRNINSNNKCYGSAIQKCFLPWLINVKQGGKITWIVEKVSNKLISCDDDDFKLNLPVSRI</sequence>
<reference evidence="1 2" key="2">
    <citation type="journal article" date="2022" name="Mol. Biol. Evol.">
        <title>Comparative Genomics Reveals Insights into the Divergent Evolution of Astigmatic Mites and Household Pest Adaptations.</title>
        <authorList>
            <person name="Xiong Q."/>
            <person name="Wan A.T."/>
            <person name="Liu X."/>
            <person name="Fung C.S."/>
            <person name="Xiao X."/>
            <person name="Malainual N."/>
            <person name="Hou J."/>
            <person name="Wang L."/>
            <person name="Wang M."/>
            <person name="Yang K.Y."/>
            <person name="Cui Y."/>
            <person name="Leung E.L."/>
            <person name="Nong W."/>
            <person name="Shin S.K."/>
            <person name="Au S.W."/>
            <person name="Jeong K.Y."/>
            <person name="Chew F.T."/>
            <person name="Hui J.H."/>
            <person name="Leung T.F."/>
            <person name="Tungtrongchitr A."/>
            <person name="Zhong N."/>
            <person name="Liu Z."/>
            <person name="Tsui S.K."/>
        </authorList>
    </citation>
    <scope>NUCLEOTIDE SEQUENCE [LARGE SCALE GENOMIC DNA]</scope>
    <source>
        <strain evidence="1">Derp</strain>
    </source>
</reference>
<reference evidence="1 2" key="1">
    <citation type="journal article" date="2018" name="J. Allergy Clin. Immunol.">
        <title>High-quality assembly of Dermatophagoides pteronyssinus genome and transcriptome reveals a wide range of novel allergens.</title>
        <authorList>
            <person name="Liu X.Y."/>
            <person name="Yang K.Y."/>
            <person name="Wang M.Q."/>
            <person name="Kwok J.S."/>
            <person name="Zeng X."/>
            <person name="Yang Z."/>
            <person name="Xiao X.J."/>
            <person name="Lau C.P."/>
            <person name="Li Y."/>
            <person name="Huang Z.M."/>
            <person name="Ba J.G."/>
            <person name="Yim A.K."/>
            <person name="Ouyang C.Y."/>
            <person name="Ngai S.M."/>
            <person name="Chan T.F."/>
            <person name="Leung E.L."/>
            <person name="Liu L."/>
            <person name="Liu Z.G."/>
            <person name="Tsui S.K."/>
        </authorList>
    </citation>
    <scope>NUCLEOTIDE SEQUENCE [LARGE SCALE GENOMIC DNA]</scope>
    <source>
        <strain evidence="1">Derp</strain>
    </source>
</reference>